<keyword evidence="3" id="KW-0472">Membrane</keyword>
<accession>A0A384KAS5</accession>
<dbReference type="AlphaFoldDB" id="A0A384KAS5"/>
<keyword evidence="3" id="KW-1133">Transmembrane helix</keyword>
<dbReference type="GeneID" id="1026616"/>
<evidence type="ECO:0000256" key="3">
    <source>
        <dbReference type="SAM" id="Phobius"/>
    </source>
</evidence>
<dbReference type="Proteomes" id="UP000001006">
    <property type="component" value="Chromosome"/>
</dbReference>
<feature type="compositionally biased region" description="Polar residues" evidence="2">
    <location>
        <begin position="135"/>
        <end position="144"/>
    </location>
</feature>
<feature type="region of interest" description="Disordered" evidence="2">
    <location>
        <begin position="113"/>
        <end position="144"/>
    </location>
</feature>
<dbReference type="RefSeq" id="WP_001278645.1">
    <property type="nucleotide sequence ID" value="NZ_BSBP01000305.1"/>
</dbReference>
<dbReference type="GO" id="GO:0000160">
    <property type="term" value="P:phosphorelay signal transduction system"/>
    <property type="evidence" value="ECO:0007669"/>
    <property type="project" value="InterPro"/>
</dbReference>
<proteinExistence type="predicted"/>
<keyword evidence="3" id="KW-0812">Transmembrane</keyword>
<dbReference type="GO" id="GO:0006355">
    <property type="term" value="P:regulation of DNA-templated transcription"/>
    <property type="evidence" value="ECO:0007669"/>
    <property type="project" value="InterPro"/>
</dbReference>
<dbReference type="KEGG" id="sfl:SF3009"/>
<dbReference type="InterPro" id="IPR016032">
    <property type="entry name" value="Sig_transdc_resp-reg_C-effctor"/>
</dbReference>
<dbReference type="SUPFAM" id="SSF46894">
    <property type="entry name" value="C-terminal effector domain of the bipartite response regulators"/>
    <property type="match status" value="1"/>
</dbReference>
<accession>A0A2S4N074</accession>
<evidence type="ECO:0000313" key="5">
    <source>
        <dbReference type="EMBL" id="AAN44490.1"/>
    </source>
</evidence>
<organism evidence="5 6">
    <name type="scientific">Shigella flexneri</name>
    <dbReference type="NCBI Taxonomy" id="623"/>
    <lineage>
        <taxon>Bacteria</taxon>
        <taxon>Pseudomonadati</taxon>
        <taxon>Pseudomonadota</taxon>
        <taxon>Gammaproteobacteria</taxon>
        <taxon>Enterobacterales</taxon>
        <taxon>Enterobacteriaceae</taxon>
        <taxon>Shigella</taxon>
    </lineage>
</organism>
<gene>
    <name evidence="5" type="ordered locus">SF3009</name>
</gene>
<name>A0A384KAS5_SHIFL</name>
<dbReference type="PaxDb" id="198214-SF3009"/>
<dbReference type="RefSeq" id="NP_708783.1">
    <property type="nucleotide sequence ID" value="NC_004337.2"/>
</dbReference>
<accession>A0A0H2VZJ3</accession>
<evidence type="ECO:0000256" key="2">
    <source>
        <dbReference type="SAM" id="MobiDB-lite"/>
    </source>
</evidence>
<dbReference type="InterPro" id="IPR036388">
    <property type="entry name" value="WH-like_DNA-bd_sf"/>
</dbReference>
<reference evidence="5 6" key="1">
    <citation type="journal article" date="2002" name="Nucleic Acids Res.">
        <title>Genome sequence of Shigella flexneri 2a: insights into pathogenicity through comparison with genomes of Escherichia coli K12 and O157.</title>
        <authorList>
            <person name="Jin Q."/>
            <person name="Yuan Z."/>
            <person name="Xu J."/>
            <person name="Wang Y."/>
            <person name="Shen Y."/>
            <person name="Lu W."/>
            <person name="Wang J."/>
            <person name="Liu H."/>
            <person name="Yang J."/>
            <person name="Yang F."/>
            <person name="Zhang X."/>
            <person name="Zhang J."/>
            <person name="Yang G."/>
            <person name="Wu H."/>
            <person name="Qu D."/>
            <person name="Dong J."/>
            <person name="Sun L."/>
            <person name="Xue Y."/>
            <person name="Zhao A."/>
            <person name="Gao Y."/>
            <person name="Zhu J."/>
            <person name="Kan B."/>
            <person name="Ding K."/>
            <person name="Chen S."/>
            <person name="Cheng H."/>
            <person name="Yao Z."/>
            <person name="He B."/>
            <person name="Chen R."/>
            <person name="Ma D."/>
            <person name="Qiang B."/>
            <person name="Wen Y."/>
            <person name="Hou Y."/>
            <person name="Yu J."/>
        </authorList>
    </citation>
    <scope>NUCLEOTIDE SEQUENCE [LARGE SCALE GENOMIC DNA]</scope>
    <source>
        <strain evidence="6">301 / Serotype 2a</strain>
    </source>
</reference>
<dbReference type="Gene3D" id="1.10.10.10">
    <property type="entry name" value="Winged helix-like DNA-binding domain superfamily/Winged helix DNA-binding domain"/>
    <property type="match status" value="1"/>
</dbReference>
<dbReference type="GO" id="GO:0003677">
    <property type="term" value="F:DNA binding"/>
    <property type="evidence" value="ECO:0007669"/>
    <property type="project" value="UniProtKB-KW"/>
</dbReference>
<dbReference type="OMA" id="IAVCKEP"/>
<feature type="transmembrane region" description="Helical" evidence="3">
    <location>
        <begin position="171"/>
        <end position="197"/>
    </location>
</feature>
<feature type="domain" description="OmpR/PhoB-type" evidence="4">
    <location>
        <begin position="28"/>
        <end position="102"/>
    </location>
</feature>
<dbReference type="EMBL" id="AE005674">
    <property type="protein sequence ID" value="AAN44490.1"/>
    <property type="molecule type" value="Genomic_DNA"/>
</dbReference>
<keyword evidence="1" id="KW-0238">DNA-binding</keyword>
<evidence type="ECO:0000313" key="6">
    <source>
        <dbReference type="Proteomes" id="UP000001006"/>
    </source>
</evidence>
<dbReference type="PATRIC" id="fig|198214.7.peg.3579"/>
<dbReference type="InterPro" id="IPR001867">
    <property type="entry name" value="OmpR/PhoB-type_DNA-bd"/>
</dbReference>
<dbReference type="SMART" id="SM00862">
    <property type="entry name" value="Trans_reg_C"/>
    <property type="match status" value="1"/>
</dbReference>
<evidence type="ECO:0000256" key="1">
    <source>
        <dbReference type="ARBA" id="ARBA00023125"/>
    </source>
</evidence>
<keyword evidence="6" id="KW-1185">Reference proteome</keyword>
<evidence type="ECO:0000259" key="4">
    <source>
        <dbReference type="SMART" id="SM00862"/>
    </source>
</evidence>
<protein>
    <recommendedName>
        <fullName evidence="4">OmpR/PhoB-type domain-containing protein</fullName>
    </recommendedName>
</protein>
<sequence length="201" mass="23108">MSDDRFYFSLGQGVKFYPASRRITTSTGNVINLSENGYRFLLLLLQGESDKQHIINEVWREQKGSVSDSSYYGQIYMLRKALDVAGLSSSLIKTIPRKGVRYLGKVEKHVCENERDSDEDSSSYTNDSEAREVNTDANIPENDNSQEFSTEELLPIKHTDKNIEWYRTKQWSVFISVLTVLAVCWLTTLVFLVLLFLNQDK</sequence>